<name>A0AAE0KGM0_9PEZI</name>
<keyword evidence="1" id="KW-0732">Signal</keyword>
<protein>
    <submittedName>
        <fullName evidence="2">Uncharacterized protein</fullName>
    </submittedName>
</protein>
<feature type="chain" id="PRO_5041900289" evidence="1">
    <location>
        <begin position="18"/>
        <end position="104"/>
    </location>
</feature>
<organism evidence="2 3">
    <name type="scientific">Lasiosphaeria ovina</name>
    <dbReference type="NCBI Taxonomy" id="92902"/>
    <lineage>
        <taxon>Eukaryota</taxon>
        <taxon>Fungi</taxon>
        <taxon>Dikarya</taxon>
        <taxon>Ascomycota</taxon>
        <taxon>Pezizomycotina</taxon>
        <taxon>Sordariomycetes</taxon>
        <taxon>Sordariomycetidae</taxon>
        <taxon>Sordariales</taxon>
        <taxon>Lasiosphaeriaceae</taxon>
        <taxon>Lasiosphaeria</taxon>
    </lineage>
</organism>
<accession>A0AAE0KGM0</accession>
<sequence length="104" mass="11726">MALAFLCLFGFSWGSSPQPWPRSPKCNKFSRRERRRPPIYRPSWQGTIQYKAGNILAIYTAYIGEVASFHDCSGGQTSKMRCGVLLAAGRPAKRLNFMCGYGRE</sequence>
<evidence type="ECO:0000256" key="1">
    <source>
        <dbReference type="SAM" id="SignalP"/>
    </source>
</evidence>
<reference evidence="2" key="1">
    <citation type="journal article" date="2023" name="Mol. Phylogenet. Evol.">
        <title>Genome-scale phylogeny and comparative genomics of the fungal order Sordariales.</title>
        <authorList>
            <person name="Hensen N."/>
            <person name="Bonometti L."/>
            <person name="Westerberg I."/>
            <person name="Brannstrom I.O."/>
            <person name="Guillou S."/>
            <person name="Cros-Aarteil S."/>
            <person name="Calhoun S."/>
            <person name="Haridas S."/>
            <person name="Kuo A."/>
            <person name="Mondo S."/>
            <person name="Pangilinan J."/>
            <person name="Riley R."/>
            <person name="LaButti K."/>
            <person name="Andreopoulos B."/>
            <person name="Lipzen A."/>
            <person name="Chen C."/>
            <person name="Yan M."/>
            <person name="Daum C."/>
            <person name="Ng V."/>
            <person name="Clum A."/>
            <person name="Steindorff A."/>
            <person name="Ohm R.A."/>
            <person name="Martin F."/>
            <person name="Silar P."/>
            <person name="Natvig D.O."/>
            <person name="Lalanne C."/>
            <person name="Gautier V."/>
            <person name="Ament-Velasquez S.L."/>
            <person name="Kruys A."/>
            <person name="Hutchinson M.I."/>
            <person name="Powell A.J."/>
            <person name="Barry K."/>
            <person name="Miller A.N."/>
            <person name="Grigoriev I.V."/>
            <person name="Debuchy R."/>
            <person name="Gladieux P."/>
            <person name="Hiltunen Thoren M."/>
            <person name="Johannesson H."/>
        </authorList>
    </citation>
    <scope>NUCLEOTIDE SEQUENCE</scope>
    <source>
        <strain evidence="2">CBS 958.72</strain>
    </source>
</reference>
<feature type="signal peptide" evidence="1">
    <location>
        <begin position="1"/>
        <end position="17"/>
    </location>
</feature>
<dbReference type="AlphaFoldDB" id="A0AAE0KGM0"/>
<dbReference type="Proteomes" id="UP001287356">
    <property type="component" value="Unassembled WGS sequence"/>
</dbReference>
<dbReference type="EMBL" id="JAULSN010000003">
    <property type="protein sequence ID" value="KAK3375601.1"/>
    <property type="molecule type" value="Genomic_DNA"/>
</dbReference>
<gene>
    <name evidence="2" type="ORF">B0T24DRAFT_616635</name>
</gene>
<evidence type="ECO:0000313" key="2">
    <source>
        <dbReference type="EMBL" id="KAK3375601.1"/>
    </source>
</evidence>
<comment type="caution">
    <text evidence="2">The sequence shown here is derived from an EMBL/GenBank/DDBJ whole genome shotgun (WGS) entry which is preliminary data.</text>
</comment>
<evidence type="ECO:0000313" key="3">
    <source>
        <dbReference type="Proteomes" id="UP001287356"/>
    </source>
</evidence>
<keyword evidence="3" id="KW-1185">Reference proteome</keyword>
<proteinExistence type="predicted"/>
<reference evidence="2" key="2">
    <citation type="submission" date="2023-06" db="EMBL/GenBank/DDBJ databases">
        <authorList>
            <consortium name="Lawrence Berkeley National Laboratory"/>
            <person name="Haridas S."/>
            <person name="Hensen N."/>
            <person name="Bonometti L."/>
            <person name="Westerberg I."/>
            <person name="Brannstrom I.O."/>
            <person name="Guillou S."/>
            <person name="Cros-Aarteil S."/>
            <person name="Calhoun S."/>
            <person name="Kuo A."/>
            <person name="Mondo S."/>
            <person name="Pangilinan J."/>
            <person name="Riley R."/>
            <person name="Labutti K."/>
            <person name="Andreopoulos B."/>
            <person name="Lipzen A."/>
            <person name="Chen C."/>
            <person name="Yanf M."/>
            <person name="Daum C."/>
            <person name="Ng V."/>
            <person name="Clum A."/>
            <person name="Steindorff A."/>
            <person name="Ohm R."/>
            <person name="Martin F."/>
            <person name="Silar P."/>
            <person name="Natvig D."/>
            <person name="Lalanne C."/>
            <person name="Gautier V."/>
            <person name="Ament-Velasquez S.L."/>
            <person name="Kruys A."/>
            <person name="Hutchinson M.I."/>
            <person name="Powell A.J."/>
            <person name="Barry K."/>
            <person name="Miller A.N."/>
            <person name="Grigoriev I.V."/>
            <person name="Debuchy R."/>
            <person name="Gladieux P."/>
            <person name="Thoren M.H."/>
            <person name="Johannesson H."/>
        </authorList>
    </citation>
    <scope>NUCLEOTIDE SEQUENCE</scope>
    <source>
        <strain evidence="2">CBS 958.72</strain>
    </source>
</reference>